<dbReference type="Gene3D" id="2.60.120.260">
    <property type="entry name" value="Galactose-binding domain-like"/>
    <property type="match status" value="1"/>
</dbReference>
<dbReference type="InterPro" id="IPR054491">
    <property type="entry name" value="MGH1-like_GH"/>
</dbReference>
<evidence type="ECO:0000259" key="2">
    <source>
        <dbReference type="Pfam" id="PF22422"/>
    </source>
</evidence>
<gene>
    <name evidence="3" type="ORF">FB389_0078</name>
</gene>
<dbReference type="OrthoDB" id="614750at2"/>
<evidence type="ECO:0000313" key="3">
    <source>
        <dbReference type="EMBL" id="TQK75451.1"/>
    </source>
</evidence>
<proteinExistence type="predicted"/>
<protein>
    <recommendedName>
        <fullName evidence="2">Mannosylglycerate hydrolase MGH1-like glycoside hydrolase domain-containing protein</fullName>
    </recommendedName>
</protein>
<comment type="caution">
    <text evidence="3">The sequence shown here is derived from an EMBL/GenBank/DDBJ whole genome shotgun (WGS) entry which is preliminary data.</text>
</comment>
<evidence type="ECO:0000256" key="1">
    <source>
        <dbReference type="SAM" id="SignalP"/>
    </source>
</evidence>
<reference evidence="3 4" key="1">
    <citation type="submission" date="2019-06" db="EMBL/GenBank/DDBJ databases">
        <title>Sequencing the genomes of 1000 actinobacteria strains.</title>
        <authorList>
            <person name="Klenk H.-P."/>
        </authorList>
    </citation>
    <scope>NUCLEOTIDE SEQUENCE [LARGE SCALE GENOMIC DNA]</scope>
    <source>
        <strain evidence="3 4">DSM 10596</strain>
    </source>
</reference>
<feature type="domain" description="Mannosylglycerate hydrolase MGH1-like glycoside hydrolase" evidence="2">
    <location>
        <begin position="310"/>
        <end position="492"/>
    </location>
</feature>
<dbReference type="Pfam" id="PF22422">
    <property type="entry name" value="MGH1-like_GH"/>
    <property type="match status" value="1"/>
</dbReference>
<dbReference type="SUPFAM" id="SSF48208">
    <property type="entry name" value="Six-hairpin glycosidases"/>
    <property type="match status" value="1"/>
</dbReference>
<dbReference type="RefSeq" id="WP_142110860.1">
    <property type="nucleotide sequence ID" value="NZ_BAAATB010000005.1"/>
</dbReference>
<dbReference type="Gene3D" id="1.50.10.10">
    <property type="match status" value="1"/>
</dbReference>
<dbReference type="EMBL" id="VFNV01000001">
    <property type="protein sequence ID" value="TQK75451.1"/>
    <property type="molecule type" value="Genomic_DNA"/>
</dbReference>
<dbReference type="InterPro" id="IPR012341">
    <property type="entry name" value="6hp_glycosidase-like_sf"/>
</dbReference>
<evidence type="ECO:0000313" key="4">
    <source>
        <dbReference type="Proteomes" id="UP000316181"/>
    </source>
</evidence>
<dbReference type="InterPro" id="IPR008928">
    <property type="entry name" value="6-hairpin_glycosidase_sf"/>
</dbReference>
<sequence length="1319" mass="139608">MHRRTRERTVALGAGIAVAFGGLATSVAAPAAQAHEVSSAAACQSSPKTGQYSDGVETATVKILATDPVTCLRTYSLSSDRSSAQTFTESADDPIVRTGSTVLDGLYAFALHEEKLLRKDSITTDNYNGGQTISCNPSDVDESEQVGCYITGKNWTYIWTRDLSYASDLGMASIDPIRMRNTLEFKLSERRTDGFKRSGESVTTPFADATGSDLQIIQDTGTGGSYPNSTDRVSWALGAEELLKWLPQEQREAFAAKSLEAVKNTIDHDRQVVFNTSTGLYTGETSFLDWRQQTYPDWTGSDVIDITDSQSLSTNITHWYAIDLVAKLSQAAGNEADATKYRGWADTLAQTIRDRFWLAERGQFSAVVGTTLNPVADDRYDALATSFAVLSGIATQEQAAQAIANYPQTFTGPSVIWPQQQFDGSYHNDGSWPFVTVYMLRAAAAVANDTAATRQFESMLRTPAIFGSNYENMNITTTETNTRLNSKYQTWSVAGFHGMFQDVLFGVHAQDDGLKVNPFVTAQIRDKYFADSDSITMSNIIYLGKKVTIKVDLPESAATAGAYAVTGLEVDGATVAVDSTIAAGDLSDDSTIEVSLGDAKASKSAAPITDTKDDEALYGPKTPSASVSVAESGSLQLTVGLAGEKQNALGMDIVRDGKVIARGLDASTQWVDQTSNGKEQNSYCYVVRTYYKSSGNASQDSKPACYWGPENDRVITVDAADFTNVTTGAVAADTTSTKWGGDHYYDFGNDLADEVTAQVTPTVSGDYLLRANYAKGGDLRNGVDSGIKRVSVTEDGSDTAVSTGFFMMPRTDGWSNKRDSTFVKAHLEAGKTYNIKVYQDALSVNMSYFEANRWHNEQTGGASNVMDIFSVSASLKTADEAPALEATDGGSQTFIEQGSAALVKVQLAGTEAAAAASKAVTVTSQDGTEANLDVTKDEGADTYTAAGSIVLGAVGRQTLTVKVDGQPVLTLPVTVRALPTAVVAPTDPDGEAGWYTTTPTVTVTPAALTTAQIRFNGGTWQAAEGAVAVPDGEDVNVEVRAVDAGGSVGAVTTVATLDVDATAPTLSTDVTNDGVTATVVANATDASSGIAAIEYRLPGSNTWVAESAGVRLALKTTKQKVEIRAIDVAGNVSQVFTVAVPLASKNPAASGSVSVVGIVAVGSQVVAYAKNWGSGTSLRYQWYADGKAIAGATGDVLTIAAAHQGKQLSVTVTGTAGDMAAVTKTAKASAWKISAGTVKITGKRRAGAKLKAVVKDFDPAKVTYTYRWYAGGKAIKKATKKTFKVKKAQRGKKIIVKVTAKRAGFASVTKKSKAVKIKK</sequence>
<keyword evidence="4" id="KW-1185">Reference proteome</keyword>
<organism evidence="3 4">
    <name type="scientific">Rarobacter incanus</name>
    <dbReference type="NCBI Taxonomy" id="153494"/>
    <lineage>
        <taxon>Bacteria</taxon>
        <taxon>Bacillati</taxon>
        <taxon>Actinomycetota</taxon>
        <taxon>Actinomycetes</taxon>
        <taxon>Micrococcales</taxon>
        <taxon>Rarobacteraceae</taxon>
        <taxon>Rarobacter</taxon>
    </lineage>
</organism>
<dbReference type="GO" id="GO:0005975">
    <property type="term" value="P:carbohydrate metabolic process"/>
    <property type="evidence" value="ECO:0007669"/>
    <property type="project" value="InterPro"/>
</dbReference>
<name>A0A542SLD7_9MICO</name>
<dbReference type="Proteomes" id="UP000316181">
    <property type="component" value="Unassembled WGS sequence"/>
</dbReference>
<keyword evidence="1" id="KW-0732">Signal</keyword>
<feature type="signal peptide" evidence="1">
    <location>
        <begin position="1"/>
        <end position="31"/>
    </location>
</feature>
<feature type="chain" id="PRO_5021744009" description="Mannosylglycerate hydrolase MGH1-like glycoside hydrolase domain-containing protein" evidence="1">
    <location>
        <begin position="32"/>
        <end position="1319"/>
    </location>
</feature>
<accession>A0A542SLD7</accession>
<dbReference type="Gene3D" id="2.60.40.2700">
    <property type="match status" value="2"/>
</dbReference>